<dbReference type="Proteomes" id="UP000033428">
    <property type="component" value="Unassembled WGS sequence"/>
</dbReference>
<feature type="transmembrane region" description="Helical" evidence="5">
    <location>
        <begin position="100"/>
        <end position="118"/>
    </location>
</feature>
<evidence type="ECO:0000313" key="7">
    <source>
        <dbReference type="Proteomes" id="UP000033428"/>
    </source>
</evidence>
<comment type="subcellular location">
    <subcellularLocation>
        <location evidence="5">Cell membrane</location>
        <topology evidence="5">Multi-pass membrane protein</topology>
    </subcellularLocation>
    <subcellularLocation>
        <location evidence="1">Membrane</location>
        <topology evidence="1">Multi-pass membrane protein</topology>
    </subcellularLocation>
</comment>
<gene>
    <name evidence="6" type="ORF">OMAG_000264</name>
</gene>
<dbReference type="InterPro" id="IPR051598">
    <property type="entry name" value="TSUP/Inactive_protease-like"/>
</dbReference>
<keyword evidence="5" id="KW-1003">Cell membrane</keyword>
<protein>
    <recommendedName>
        <fullName evidence="5">Probable membrane transporter protein</fullName>
    </recommendedName>
</protein>
<keyword evidence="7" id="KW-1185">Reference proteome</keyword>
<keyword evidence="3 5" id="KW-1133">Transmembrane helix</keyword>
<dbReference type="EMBL" id="JYNY01000053">
    <property type="protein sequence ID" value="KJJ85870.1"/>
    <property type="molecule type" value="Genomic_DNA"/>
</dbReference>
<dbReference type="AlphaFoldDB" id="A0A0F0CWP4"/>
<dbReference type="PANTHER" id="PTHR43701:SF2">
    <property type="entry name" value="MEMBRANE TRANSPORTER PROTEIN YJNA-RELATED"/>
    <property type="match status" value="1"/>
</dbReference>
<dbReference type="InterPro" id="IPR002781">
    <property type="entry name" value="TM_pro_TauE-like"/>
</dbReference>
<sequence>MTNPTLYIVLGFVSGVLSGLLGVGGAIILIPALIYLFGFSQHMAQGTTLAVMVPPIGILAAWMYYKHGAVNLNGALFICMGFIIGGLCGAGLAVNIPAEPLKKIFGILLTITGLRMIFFK</sequence>
<evidence type="ECO:0000256" key="3">
    <source>
        <dbReference type="ARBA" id="ARBA00022989"/>
    </source>
</evidence>
<comment type="similarity">
    <text evidence="5">Belongs to the 4-toluene sulfonate uptake permease (TSUP) (TC 2.A.102) family.</text>
</comment>
<organism evidence="6 7">
    <name type="scientific">Candidatus Omnitrophus magneticus</name>
    <dbReference type="NCBI Taxonomy" id="1609969"/>
    <lineage>
        <taxon>Bacteria</taxon>
        <taxon>Pseudomonadati</taxon>
        <taxon>Candidatus Omnitrophota</taxon>
        <taxon>Candidatus Omnitrophus</taxon>
    </lineage>
</organism>
<evidence type="ECO:0000256" key="4">
    <source>
        <dbReference type="ARBA" id="ARBA00023136"/>
    </source>
</evidence>
<feature type="transmembrane region" description="Helical" evidence="5">
    <location>
        <begin position="72"/>
        <end position="94"/>
    </location>
</feature>
<evidence type="ECO:0000256" key="1">
    <source>
        <dbReference type="ARBA" id="ARBA00004141"/>
    </source>
</evidence>
<keyword evidence="2 5" id="KW-0812">Transmembrane</keyword>
<evidence type="ECO:0000256" key="2">
    <source>
        <dbReference type="ARBA" id="ARBA00022692"/>
    </source>
</evidence>
<name>A0A0F0CWP4_9BACT</name>
<dbReference type="PANTHER" id="PTHR43701">
    <property type="entry name" value="MEMBRANE TRANSPORTER PROTEIN MJ0441-RELATED"/>
    <property type="match status" value="1"/>
</dbReference>
<reference evidence="6 7" key="1">
    <citation type="submission" date="2015-02" db="EMBL/GenBank/DDBJ databases">
        <title>Single-cell genomics of uncultivated deep-branching MTB reveals a conserved set of magnetosome genes.</title>
        <authorList>
            <person name="Kolinko S."/>
            <person name="Richter M."/>
            <person name="Glockner F.O."/>
            <person name="Brachmann A."/>
            <person name="Schuler D."/>
        </authorList>
    </citation>
    <scope>NUCLEOTIDE SEQUENCE [LARGE SCALE GENOMIC DNA]</scope>
    <source>
        <strain evidence="6">SKK-01</strain>
    </source>
</reference>
<evidence type="ECO:0000256" key="5">
    <source>
        <dbReference type="RuleBase" id="RU363041"/>
    </source>
</evidence>
<keyword evidence="4 5" id="KW-0472">Membrane</keyword>
<comment type="caution">
    <text evidence="6">The sequence shown here is derived from an EMBL/GenBank/DDBJ whole genome shotgun (WGS) entry which is preliminary data.</text>
</comment>
<evidence type="ECO:0000313" key="6">
    <source>
        <dbReference type="EMBL" id="KJJ85870.1"/>
    </source>
</evidence>
<accession>A0A0F0CWP4</accession>
<dbReference type="Pfam" id="PF01925">
    <property type="entry name" value="TauE"/>
    <property type="match status" value="1"/>
</dbReference>
<feature type="transmembrane region" description="Helical" evidence="5">
    <location>
        <begin position="43"/>
        <end position="65"/>
    </location>
</feature>
<proteinExistence type="inferred from homology"/>
<dbReference type="GO" id="GO:0005886">
    <property type="term" value="C:plasma membrane"/>
    <property type="evidence" value="ECO:0007669"/>
    <property type="project" value="UniProtKB-SubCell"/>
</dbReference>
<feature type="transmembrane region" description="Helical" evidence="5">
    <location>
        <begin position="7"/>
        <end position="37"/>
    </location>
</feature>